<dbReference type="Pfam" id="PF00005">
    <property type="entry name" value="ABC_tran"/>
    <property type="match status" value="2"/>
</dbReference>
<feature type="domain" description="ABC transporter" evidence="5">
    <location>
        <begin position="1543"/>
        <end position="1769"/>
    </location>
</feature>
<dbReference type="SMART" id="SM00382">
    <property type="entry name" value="AAA"/>
    <property type="match status" value="2"/>
</dbReference>
<evidence type="ECO:0000256" key="4">
    <source>
        <dbReference type="SAM" id="Phobius"/>
    </source>
</evidence>
<evidence type="ECO:0000256" key="3">
    <source>
        <dbReference type="ARBA" id="ARBA00022840"/>
    </source>
</evidence>
<accession>V6M0X6</accession>
<feature type="transmembrane region" description="Helical" evidence="4">
    <location>
        <begin position="493"/>
        <end position="519"/>
    </location>
</feature>
<dbReference type="InterPro" id="IPR003439">
    <property type="entry name" value="ABC_transporter-like_ATP-bd"/>
</dbReference>
<feature type="transmembrane region" description="Helical" evidence="4">
    <location>
        <begin position="270"/>
        <end position="293"/>
    </location>
</feature>
<evidence type="ECO:0000256" key="2">
    <source>
        <dbReference type="ARBA" id="ARBA00022741"/>
    </source>
</evidence>
<evidence type="ECO:0000313" key="6">
    <source>
        <dbReference type="EMBL" id="EST46804.1"/>
    </source>
</evidence>
<feature type="transmembrane region" description="Helical" evidence="4">
    <location>
        <begin position="1371"/>
        <end position="1403"/>
    </location>
</feature>
<feature type="transmembrane region" description="Helical" evidence="4">
    <location>
        <begin position="1490"/>
        <end position="1516"/>
    </location>
</feature>
<feature type="domain" description="ABC transporter" evidence="5">
    <location>
        <begin position="548"/>
        <end position="783"/>
    </location>
</feature>
<dbReference type="GO" id="GO:0016887">
    <property type="term" value="F:ATP hydrolysis activity"/>
    <property type="evidence" value="ECO:0007669"/>
    <property type="project" value="InterPro"/>
</dbReference>
<dbReference type="Gene3D" id="3.40.50.300">
    <property type="entry name" value="P-loop containing nucleotide triphosphate hydrolases"/>
    <property type="match status" value="2"/>
</dbReference>
<keyword evidence="2" id="KW-0547">Nucleotide-binding</keyword>
<dbReference type="PROSITE" id="PS00211">
    <property type="entry name" value="ABC_TRANSPORTER_1"/>
    <property type="match status" value="1"/>
</dbReference>
<feature type="transmembrane region" description="Helical" evidence="4">
    <location>
        <begin position="382"/>
        <end position="402"/>
    </location>
</feature>
<dbReference type="SUPFAM" id="SSF52540">
    <property type="entry name" value="P-loop containing nucleoside triphosphate hydrolases"/>
    <property type="match status" value="2"/>
</dbReference>
<dbReference type="EMBL" id="KI546062">
    <property type="protein sequence ID" value="EST46804.1"/>
    <property type="molecule type" value="Genomic_DNA"/>
</dbReference>
<dbReference type="CDD" id="cd03263">
    <property type="entry name" value="ABC_subfamily_A"/>
    <property type="match status" value="1"/>
</dbReference>
<dbReference type="InterPro" id="IPR003593">
    <property type="entry name" value="AAA+_ATPase"/>
</dbReference>
<keyword evidence="4" id="KW-0812">Transmembrane</keyword>
<protein>
    <submittedName>
        <fullName evidence="6">ABC transporter family protein</fullName>
    </submittedName>
</protein>
<dbReference type="PANTHER" id="PTHR43023:SF3">
    <property type="entry name" value="PROTEIN TRIGALACTOSYLDIACYLGLYCEROL 3, CHLOROPLASTIC"/>
    <property type="match status" value="1"/>
</dbReference>
<feature type="transmembrane region" description="Helical" evidence="4">
    <location>
        <begin position="1443"/>
        <end position="1470"/>
    </location>
</feature>
<keyword evidence="1" id="KW-0813">Transport</keyword>
<keyword evidence="4" id="KW-1133">Transmembrane helix</keyword>
<dbReference type="InterPro" id="IPR027417">
    <property type="entry name" value="P-loop_NTPase"/>
</dbReference>
<dbReference type="InterPro" id="IPR017871">
    <property type="entry name" value="ABC_transporter-like_CS"/>
</dbReference>
<organism evidence="6">
    <name type="scientific">Spironucleus salmonicida</name>
    <dbReference type="NCBI Taxonomy" id="348837"/>
    <lineage>
        <taxon>Eukaryota</taxon>
        <taxon>Metamonada</taxon>
        <taxon>Diplomonadida</taxon>
        <taxon>Hexamitidae</taxon>
        <taxon>Hexamitinae</taxon>
        <taxon>Spironucleus</taxon>
    </lineage>
</organism>
<feature type="transmembrane region" description="Helical" evidence="4">
    <location>
        <begin position="313"/>
        <end position="337"/>
    </location>
</feature>
<gene>
    <name evidence="6" type="ORF">SS50377_13169</name>
</gene>
<name>V6M0X6_9EUKA</name>
<feature type="transmembrane region" description="Helical" evidence="4">
    <location>
        <begin position="1329"/>
        <end position="1350"/>
    </location>
</feature>
<feature type="transmembrane region" description="Helical" evidence="4">
    <location>
        <begin position="16"/>
        <end position="40"/>
    </location>
</feature>
<dbReference type="PANTHER" id="PTHR43023">
    <property type="entry name" value="PROTEIN TRIGALACTOSYLDIACYLGLYCEROL 3, CHLOROPLASTIC"/>
    <property type="match status" value="1"/>
</dbReference>
<feature type="transmembrane region" description="Helical" evidence="4">
    <location>
        <begin position="414"/>
        <end position="435"/>
    </location>
</feature>
<sequence length="1882" mass="207507">MLPLVDYFLRQAKRNVALMILTVTLPILMPYIMFFIFTVFGASAPPAKAVPVQVQNLPQQTAFPSNSANFVYFSYSPASENAKLVVDNLIQMNGLGAVKTKSFASLDNANSYFATKNIKDNEGTLDKVLMKKIFCADSMELLQVSTCDEAFIDKISDTLMAKYTFGAGGDDEIFMHINLVEDGTIGAMPKNLSVNLITNTTMLNALIKANPDKISSKQNTFEPFWTSYGTTLQSQIDSILVKKFTGKTINYSFSQLDPIPFTGQVIPSQVFFIMSVQLGYAVSLVLATILATVNREQSHVVLRRLGVSEGMFWAYNFVFTGAPVFLGGILGVIIWRYTGVPPFSGIDVGFGLISAILMSVIIISFSCLISVVFGAHKSPPTIIACVFAFGVLLIPNVFGILIPSLFDQSLVKNYAIWLSMFFIPLFSLAVIMDAIKSAGPSGFVSIAQFKWFQFDNSTPASYIFTDYKGYHSQLRICSTSTISDICTYQIPMLWIIMLVALIQSLILVPLLILLIAHWMPEKGHRGLPFLFFAKKNFYQKIEQASGGFKTRDLKAGYKKKMVLKGLNMDLNQNQVCALVAESGSGKSTILSIIAGEKRIKSGELMVLGQDLTDDINAYKIKPYIGLCPQDLSNVWMNISVVENVTLSLKIRSQMTQKEITDISGIVQNLLVATGLGSAPVQIRKAKSLSGGMLRRLAFCNALVGSNFLLLDEISAGVDPVLKRSIWRVLEQFEGTIILTSHDMSEVQEMAQTITVLSDGISVANNINQFDLRGDVKNYDISLYKSKNVTSQDFINLQETLDVKINLVRAQQHVMQVTITEGVTTDQLLSAYDQLSNFIQNNDFDDYQVNKSSIQEIYVKLINYQPDNTASDDFQHRTPKGSIFNALMKKSAYNDYKNQKLPILAVMLAICVLISILVRVLQSVLDKQLAGFAQSSDDRKRFVQLAAPCFAGCMLNTGAMPYDKLNNCFKNRTPAILFAKTSASSKPFCANYLAFLGLDGAQKTTLGDRSGSLATFAYQFAVRSNSAFAGLPSFEVPTAGPDYAKLYQNKYDPLTQTAGDGVLPYILSQTLKMPNQACAQMQFCANQCLEFEKQFTACSEVFDKAACLTSCGTSCGAGSQITIQGADFFAVESQNEAIAQYRQISDLAFASFPENRTVFNVNKVFQENNRKLISGIFDVKKDTESEMDVQISTIFPFVGAAGDFYDQNAARVFFNASVKYTCNGTFTPDFSGSLDNFQLQTVSGTRTANQLYKNTTQTLPDRSNVQLMNMGSQPIIQFTGGIFRKFLFKTVSDYSPWTFSYSYVLEEMPVFANPNILVDPSMKKSRLSSFSSIEFVVTGMLPLVLTAIQVGKEYDIEANRLYQLHGVSQTKWAGVTLLYYLTQGLCIGLGNLLIVLIIASFIILGGSQGLTVMFYLLQCVFAVPTGLLLAVLSKRSKPASMTSFFIVIFTLVFQIMGLTGKTLAIVIAVFIPAYGFVYQQGLVVALLEPDYAVLGISIAALALQIALIFLLVNWDLLAAKLKNQARKPQNCDVEAAQNRPELALQVQNVSHSYDRKNYALKNVSLDVQKGEVFGLLGANGSGKSTLVHCLAGIYRPTSGAAICDDQNIFNSATVSSLFSIVPQRDILFESLTVLDHLVIFTQMNTAHQATINDIISQMQLGKIAKTKISDLSEGTKRKVSFSLALAANPQIIALDEPSCGLGATTKLIVQDAVFKLIQTGRTVVLTSHDMEEVEALCDKCVIMKDGIIIQQGDIYKIRKGNKLEFNLLLKIELEQIQQLESNFQQNGIGYNRIYNNICKFYVFEMPKGTEAKQIIKSLQECSLDKENWVIEGIRLEDVFLDVVGAGKDESAGCEDVIKVAKGSECMSSQRVEEKLESLVGQVF</sequence>
<dbReference type="PROSITE" id="PS50893">
    <property type="entry name" value="ABC_TRANSPORTER_2"/>
    <property type="match status" value="2"/>
</dbReference>
<keyword evidence="4" id="KW-0472">Membrane</keyword>
<reference evidence="6" key="1">
    <citation type="journal article" date="2014" name="PLoS Genet.">
        <title>The Genome of Spironucleus salmonicida Highlights a Fish Pathogen Adapted to Fluctuating Environments.</title>
        <authorList>
            <person name="Xu F."/>
            <person name="Jerlstrom-Hultqvist J."/>
            <person name="Einarsson E."/>
            <person name="Astvaldsson A."/>
            <person name="Svard S.G."/>
            <person name="Andersson J.O."/>
        </authorList>
    </citation>
    <scope>NUCLEOTIDE SEQUENCE</scope>
</reference>
<keyword evidence="3" id="KW-0067">ATP-binding</keyword>
<dbReference type="GO" id="GO:0005524">
    <property type="term" value="F:ATP binding"/>
    <property type="evidence" value="ECO:0007669"/>
    <property type="project" value="UniProtKB-KW"/>
</dbReference>
<dbReference type="VEuPathDB" id="GiardiaDB:SS50377_25166"/>
<proteinExistence type="predicted"/>
<evidence type="ECO:0000256" key="1">
    <source>
        <dbReference type="ARBA" id="ARBA00022448"/>
    </source>
</evidence>
<feature type="transmembrane region" description="Helical" evidence="4">
    <location>
        <begin position="1409"/>
        <end position="1431"/>
    </location>
</feature>
<feature type="transmembrane region" description="Helical" evidence="4">
    <location>
        <begin position="900"/>
        <end position="920"/>
    </location>
</feature>
<evidence type="ECO:0000259" key="5">
    <source>
        <dbReference type="PROSITE" id="PS50893"/>
    </source>
</evidence>
<feature type="transmembrane region" description="Helical" evidence="4">
    <location>
        <begin position="349"/>
        <end position="375"/>
    </location>
</feature>